<protein>
    <submittedName>
        <fullName evidence="1">Uncharacterized protein</fullName>
    </submittedName>
</protein>
<dbReference type="Proteomes" id="UP000095488">
    <property type="component" value="Unassembled WGS sequence"/>
</dbReference>
<evidence type="ECO:0000313" key="1">
    <source>
        <dbReference type="EMBL" id="CUN42001.1"/>
    </source>
</evidence>
<reference evidence="1 2" key="1">
    <citation type="submission" date="2015-09" db="EMBL/GenBank/DDBJ databases">
        <authorList>
            <consortium name="Pathogen Informatics"/>
            <person name="Wu L."/>
            <person name="Ma J."/>
        </authorList>
    </citation>
    <scope>NUCLEOTIDE SEQUENCE [LARGE SCALE GENOMIC DNA]</scope>
    <source>
        <strain evidence="1 2">2789STDY5834858</strain>
    </source>
</reference>
<sequence length="32" mass="3597">MGKNSKKLKINGKIIEDIAKNISNVIVKMIKK</sequence>
<organism evidence="1 2">
    <name type="scientific">Sarcina ventriculi</name>
    <name type="common">Clostridium ventriculi</name>
    <dbReference type="NCBI Taxonomy" id="1267"/>
    <lineage>
        <taxon>Bacteria</taxon>
        <taxon>Bacillati</taxon>
        <taxon>Bacillota</taxon>
        <taxon>Clostridia</taxon>
        <taxon>Eubacteriales</taxon>
        <taxon>Clostridiaceae</taxon>
        <taxon>Sarcina</taxon>
    </lineage>
</organism>
<evidence type="ECO:0000313" key="2">
    <source>
        <dbReference type="Proteomes" id="UP000095488"/>
    </source>
</evidence>
<keyword evidence="2" id="KW-1185">Reference proteome</keyword>
<comment type="caution">
    <text evidence="1">The sequence shown here is derived from an EMBL/GenBank/DDBJ whole genome shotgun (WGS) entry which is preliminary data.</text>
</comment>
<accession>A0ABP2ARW6</accession>
<dbReference type="EMBL" id="CYZR01000001">
    <property type="protein sequence ID" value="CUN42001.1"/>
    <property type="molecule type" value="Genomic_DNA"/>
</dbReference>
<name>A0ABP2ARW6_SARVE</name>
<proteinExistence type="predicted"/>
<gene>
    <name evidence="1" type="ORF">ERS852473_00068</name>
</gene>